<feature type="signal peptide" evidence="1">
    <location>
        <begin position="1"/>
        <end position="23"/>
    </location>
</feature>
<reference evidence="2 3" key="1">
    <citation type="journal article" date="2013" name="Genome Announc.">
        <title>Genome Sequence of Thalassolituus oleivorans MIL-1 (DSM 14913T).</title>
        <authorList>
            <person name="Golyshin P.N."/>
            <person name="Werner J."/>
            <person name="Chernikova T.N."/>
            <person name="Tran H."/>
            <person name="Ferrer M."/>
            <person name="Yakimov M.M."/>
            <person name="Teeling H."/>
            <person name="Golyshina O.V."/>
        </authorList>
    </citation>
    <scope>NUCLEOTIDE SEQUENCE [LARGE SCALE GENOMIC DNA]</scope>
    <source>
        <strain evidence="2 3">MIL-1</strain>
    </source>
</reference>
<protein>
    <submittedName>
        <fullName evidence="2">Uncharacterized protein</fullName>
    </submittedName>
</protein>
<evidence type="ECO:0000313" key="3">
    <source>
        <dbReference type="Proteomes" id="UP000011866"/>
    </source>
</evidence>
<proteinExistence type="predicted"/>
<feature type="chain" id="PRO_5004065624" evidence="1">
    <location>
        <begin position="24"/>
        <end position="54"/>
    </location>
</feature>
<dbReference type="AlphaFoldDB" id="M5DSZ3"/>
<gene>
    <name evidence="2" type="ORF">TOL_1918</name>
</gene>
<accession>M5DSZ3</accession>
<dbReference type="EMBL" id="HF680312">
    <property type="protein sequence ID" value="CCU72332.1"/>
    <property type="molecule type" value="Genomic_DNA"/>
</dbReference>
<evidence type="ECO:0000313" key="2">
    <source>
        <dbReference type="EMBL" id="CCU72332.1"/>
    </source>
</evidence>
<keyword evidence="1" id="KW-0732">Signal</keyword>
<dbReference type="KEGG" id="tol:TOL_1918"/>
<dbReference type="Proteomes" id="UP000011866">
    <property type="component" value="Chromosome"/>
</dbReference>
<keyword evidence="3" id="KW-1185">Reference proteome</keyword>
<dbReference type="HOGENOM" id="CLU_3048923_0_0_6"/>
<sequence length="54" mass="6166">MQARPFHLLLTLLALTSTCKAMAEILFENEAFGYERPTIFRVAVFDDYIQAADL</sequence>
<organism evidence="2 3">
    <name type="scientific">Thalassolituus oleivorans MIL-1</name>
    <dbReference type="NCBI Taxonomy" id="1298593"/>
    <lineage>
        <taxon>Bacteria</taxon>
        <taxon>Pseudomonadati</taxon>
        <taxon>Pseudomonadota</taxon>
        <taxon>Gammaproteobacteria</taxon>
        <taxon>Oceanospirillales</taxon>
        <taxon>Oceanospirillaceae</taxon>
        <taxon>Thalassolituus</taxon>
    </lineage>
</organism>
<evidence type="ECO:0000256" key="1">
    <source>
        <dbReference type="SAM" id="SignalP"/>
    </source>
</evidence>
<name>M5DSZ3_9GAMM</name>